<keyword evidence="3" id="KW-1185">Reference proteome</keyword>
<dbReference type="NCBIfam" id="TIGR02532">
    <property type="entry name" value="IV_pilin_GFxxxE"/>
    <property type="match status" value="1"/>
</dbReference>
<sequence>MKQSRLLKSTHRNSGFSLLEILIAIALVALLASVALNQLTGIFGDNQEEAARLFVTSNSELALTRYRLDVGNFPTTEQGLSALIKAPADKAQRWKGPYIKQEPVDPWGQPYQYRFPGSRNVSGSRSYDIWSLGADGVESGDDIGNWSSQ</sequence>
<evidence type="ECO:0000313" key="2">
    <source>
        <dbReference type="EMBL" id="MDQ8207410.1"/>
    </source>
</evidence>
<dbReference type="InterPro" id="IPR013545">
    <property type="entry name" value="T2SS_protein-GspG_C"/>
</dbReference>
<dbReference type="InterPro" id="IPR045584">
    <property type="entry name" value="Pilin-like"/>
</dbReference>
<dbReference type="Proteomes" id="UP001225316">
    <property type="component" value="Unassembled WGS sequence"/>
</dbReference>
<dbReference type="Pfam" id="PF08334">
    <property type="entry name" value="T2SSG"/>
    <property type="match status" value="1"/>
</dbReference>
<evidence type="ECO:0000259" key="1">
    <source>
        <dbReference type="Pfam" id="PF08334"/>
    </source>
</evidence>
<evidence type="ECO:0000313" key="3">
    <source>
        <dbReference type="Proteomes" id="UP001225316"/>
    </source>
</evidence>
<dbReference type="InterPro" id="IPR010054">
    <property type="entry name" value="Type2_sec_GspG"/>
</dbReference>
<protein>
    <submittedName>
        <fullName evidence="2">Type II secretion system major pseudopilin GspG</fullName>
    </submittedName>
</protein>
<gene>
    <name evidence="2" type="primary">gspG</name>
    <name evidence="2" type="ORF">QEH52_07815</name>
</gene>
<dbReference type="Pfam" id="PF07963">
    <property type="entry name" value="N_methyl"/>
    <property type="match status" value="1"/>
</dbReference>
<dbReference type="Gene3D" id="3.30.700.10">
    <property type="entry name" value="Glycoprotein, Type 4 Pilin"/>
    <property type="match status" value="1"/>
</dbReference>
<reference evidence="2 3" key="1">
    <citation type="submission" date="2023-04" db="EMBL/GenBank/DDBJ databases">
        <title>A novel bacteria isolated from coastal sediment.</title>
        <authorList>
            <person name="Liu X.-J."/>
            <person name="Du Z.-J."/>
        </authorList>
    </citation>
    <scope>NUCLEOTIDE SEQUENCE [LARGE SCALE GENOMIC DNA]</scope>
    <source>
        <strain evidence="2 3">SDUM461003</strain>
    </source>
</reference>
<accession>A0ABU1AW98</accession>
<dbReference type="NCBIfam" id="TIGR01710">
    <property type="entry name" value="typeII_sec_gspG"/>
    <property type="match status" value="1"/>
</dbReference>
<organism evidence="2 3">
    <name type="scientific">Thalassobacterium maritimum</name>
    <dbReference type="NCBI Taxonomy" id="3041265"/>
    <lineage>
        <taxon>Bacteria</taxon>
        <taxon>Pseudomonadati</taxon>
        <taxon>Verrucomicrobiota</taxon>
        <taxon>Opitutia</taxon>
        <taxon>Puniceicoccales</taxon>
        <taxon>Coraliomargaritaceae</taxon>
        <taxon>Thalassobacterium</taxon>
    </lineage>
</organism>
<dbReference type="InterPro" id="IPR012902">
    <property type="entry name" value="N_methyl_site"/>
</dbReference>
<feature type="domain" description="Type II secretion system protein GspG C-terminal" evidence="1">
    <location>
        <begin position="47"/>
        <end position="145"/>
    </location>
</feature>
<dbReference type="PROSITE" id="PS00409">
    <property type="entry name" value="PROKAR_NTER_METHYL"/>
    <property type="match status" value="1"/>
</dbReference>
<comment type="caution">
    <text evidence="2">The sequence shown here is derived from an EMBL/GenBank/DDBJ whole genome shotgun (WGS) entry which is preliminary data.</text>
</comment>
<dbReference type="EMBL" id="JARXHW010000014">
    <property type="protein sequence ID" value="MDQ8207410.1"/>
    <property type="molecule type" value="Genomic_DNA"/>
</dbReference>
<name>A0ABU1AW98_9BACT</name>
<dbReference type="RefSeq" id="WP_308949547.1">
    <property type="nucleotide sequence ID" value="NZ_JARXHW010000014.1"/>
</dbReference>
<dbReference type="SUPFAM" id="SSF54523">
    <property type="entry name" value="Pili subunits"/>
    <property type="match status" value="1"/>
</dbReference>
<proteinExistence type="predicted"/>